<name>A0ACC0W8N3_9STRA</name>
<reference evidence="1 2" key="1">
    <citation type="journal article" date="2022" name="bioRxiv">
        <title>The genome of the oomycete Peronosclerospora sorghi, a cosmopolitan pathogen of maize and sorghum, is inflated with dispersed pseudogenes.</title>
        <authorList>
            <person name="Fletcher K."/>
            <person name="Martin F."/>
            <person name="Isakeit T."/>
            <person name="Cavanaugh K."/>
            <person name="Magill C."/>
            <person name="Michelmore R."/>
        </authorList>
    </citation>
    <scope>NUCLEOTIDE SEQUENCE [LARGE SCALE GENOMIC DNA]</scope>
    <source>
        <strain evidence="1">P6</strain>
    </source>
</reference>
<comment type="caution">
    <text evidence="1">The sequence shown here is derived from an EMBL/GenBank/DDBJ whole genome shotgun (WGS) entry which is preliminary data.</text>
</comment>
<keyword evidence="2" id="KW-1185">Reference proteome</keyword>
<dbReference type="Proteomes" id="UP001163321">
    <property type="component" value="Chromosome 3"/>
</dbReference>
<gene>
    <name evidence="1" type="ORF">PsorP6_006823</name>
</gene>
<proteinExistence type="predicted"/>
<accession>A0ACC0W8N3</accession>
<evidence type="ECO:0000313" key="1">
    <source>
        <dbReference type="EMBL" id="KAI9914681.1"/>
    </source>
</evidence>
<dbReference type="EMBL" id="CM047582">
    <property type="protein sequence ID" value="KAI9914681.1"/>
    <property type="molecule type" value="Genomic_DNA"/>
</dbReference>
<sequence>MLNSDYRSPVLNCRFWRRINNGHLKIFHMHLVLFYIPSLTKILQIIFTAEAFTPSAPQFKSCRPAPSRTMHTTTLNFYLNS</sequence>
<protein>
    <submittedName>
        <fullName evidence="1">Uncharacterized protein</fullName>
    </submittedName>
</protein>
<organism evidence="1 2">
    <name type="scientific">Peronosclerospora sorghi</name>
    <dbReference type="NCBI Taxonomy" id="230839"/>
    <lineage>
        <taxon>Eukaryota</taxon>
        <taxon>Sar</taxon>
        <taxon>Stramenopiles</taxon>
        <taxon>Oomycota</taxon>
        <taxon>Peronosporomycetes</taxon>
        <taxon>Peronosporales</taxon>
        <taxon>Peronosporaceae</taxon>
        <taxon>Peronosclerospora</taxon>
    </lineage>
</organism>
<evidence type="ECO:0000313" key="2">
    <source>
        <dbReference type="Proteomes" id="UP001163321"/>
    </source>
</evidence>